<dbReference type="Proteomes" id="UP001287286">
    <property type="component" value="Unassembled WGS sequence"/>
</dbReference>
<reference evidence="1 2" key="1">
    <citation type="journal article" date="2024" name="Microbiol. Resour. Announc.">
        <title>Genome annotations for the ascomycete fungi Trichoderma harzianum, Trichoderma aggressivum, and Purpureocillium lilacinum.</title>
        <authorList>
            <person name="Beijen E.P.W."/>
            <person name="Ohm R.A."/>
        </authorList>
    </citation>
    <scope>NUCLEOTIDE SEQUENCE [LARGE SCALE GENOMIC DNA]</scope>
    <source>
        <strain evidence="1 2">CBS 150709</strain>
    </source>
</reference>
<name>A0ABR0BE56_PURLI</name>
<accession>A0ABR0BE56</accession>
<evidence type="ECO:0000313" key="2">
    <source>
        <dbReference type="Proteomes" id="UP001287286"/>
    </source>
</evidence>
<protein>
    <submittedName>
        <fullName evidence="1">Uncharacterized protein</fullName>
    </submittedName>
</protein>
<organism evidence="1 2">
    <name type="scientific">Purpureocillium lilacinum</name>
    <name type="common">Paecilomyces lilacinus</name>
    <dbReference type="NCBI Taxonomy" id="33203"/>
    <lineage>
        <taxon>Eukaryota</taxon>
        <taxon>Fungi</taxon>
        <taxon>Dikarya</taxon>
        <taxon>Ascomycota</taxon>
        <taxon>Pezizomycotina</taxon>
        <taxon>Sordariomycetes</taxon>
        <taxon>Hypocreomycetidae</taxon>
        <taxon>Hypocreales</taxon>
        <taxon>Ophiocordycipitaceae</taxon>
        <taxon>Purpureocillium</taxon>
    </lineage>
</organism>
<gene>
    <name evidence="1" type="ORF">Purlil1_13393</name>
</gene>
<dbReference type="EMBL" id="JAWRVI010000212">
    <property type="protein sequence ID" value="KAK4071552.1"/>
    <property type="molecule type" value="Genomic_DNA"/>
</dbReference>
<sequence>MPHDSVAGAANRPQGIKPGLVPISLELLRPIEARLLTHWNRHTWASLSDSGARRIGASAAGSSSWVSTVGLPVVHARHVPPILGRAVLEPVHAVGTRELVVVTGHVVHAVLDGNHGKGVDHAVGPGHVVEAIVALVGEAGSLLGLSILLNVGLRMRQVAGSGGVATTNGALLEVTLQDITSGKRITAKHTHVGAIAGVCRWGQDAPRKFR</sequence>
<proteinExistence type="predicted"/>
<evidence type="ECO:0000313" key="1">
    <source>
        <dbReference type="EMBL" id="KAK4071552.1"/>
    </source>
</evidence>
<comment type="caution">
    <text evidence="1">The sequence shown here is derived from an EMBL/GenBank/DDBJ whole genome shotgun (WGS) entry which is preliminary data.</text>
</comment>
<keyword evidence="2" id="KW-1185">Reference proteome</keyword>